<evidence type="ECO:0000259" key="3">
    <source>
        <dbReference type="Pfam" id="PF13439"/>
    </source>
</evidence>
<dbReference type="PANTHER" id="PTHR46401:SF2">
    <property type="entry name" value="GLYCOSYLTRANSFERASE WBBK-RELATED"/>
    <property type="match status" value="1"/>
</dbReference>
<proteinExistence type="predicted"/>
<gene>
    <name evidence="4" type="ORF">LX87_02354</name>
</gene>
<evidence type="ECO:0000313" key="4">
    <source>
        <dbReference type="EMBL" id="RAJ97454.1"/>
    </source>
</evidence>
<feature type="domain" description="Glycosyl transferase family 1" evidence="2">
    <location>
        <begin position="171"/>
        <end position="304"/>
    </location>
</feature>
<feature type="domain" description="Glycosyltransferase subfamily 4-like N-terminal" evidence="3">
    <location>
        <begin position="57"/>
        <end position="158"/>
    </location>
</feature>
<dbReference type="SUPFAM" id="SSF53756">
    <property type="entry name" value="UDP-Glycosyltransferase/glycogen phosphorylase"/>
    <property type="match status" value="1"/>
</dbReference>
<dbReference type="EMBL" id="QLMC01000003">
    <property type="protein sequence ID" value="RAJ97454.1"/>
    <property type="molecule type" value="Genomic_DNA"/>
</dbReference>
<protein>
    <submittedName>
        <fullName evidence="4">Glycosyltransferase involved in cell wall biosynthesis</fullName>
    </submittedName>
</protein>
<dbReference type="GO" id="GO:0009103">
    <property type="term" value="P:lipopolysaccharide biosynthetic process"/>
    <property type="evidence" value="ECO:0007669"/>
    <property type="project" value="TreeGrafter"/>
</dbReference>
<name>A0A327WZ76_LARAB</name>
<dbReference type="Proteomes" id="UP000248790">
    <property type="component" value="Unassembled WGS sequence"/>
</dbReference>
<evidence type="ECO:0000256" key="1">
    <source>
        <dbReference type="ARBA" id="ARBA00022679"/>
    </source>
</evidence>
<comment type="caution">
    <text evidence="4">The sequence shown here is derived from an EMBL/GenBank/DDBJ whole genome shotgun (WGS) entry which is preliminary data.</text>
</comment>
<dbReference type="Gene3D" id="3.40.50.2000">
    <property type="entry name" value="Glycogen Phosphorylase B"/>
    <property type="match status" value="2"/>
</dbReference>
<dbReference type="PANTHER" id="PTHR46401">
    <property type="entry name" value="GLYCOSYLTRANSFERASE WBBK-RELATED"/>
    <property type="match status" value="1"/>
</dbReference>
<dbReference type="InterPro" id="IPR028098">
    <property type="entry name" value="Glyco_trans_4-like_N"/>
</dbReference>
<dbReference type="Pfam" id="PF00534">
    <property type="entry name" value="Glycos_transf_1"/>
    <property type="match status" value="1"/>
</dbReference>
<dbReference type="CDD" id="cd03809">
    <property type="entry name" value="GT4_MtfB-like"/>
    <property type="match status" value="1"/>
</dbReference>
<evidence type="ECO:0000313" key="5">
    <source>
        <dbReference type="Proteomes" id="UP000248790"/>
    </source>
</evidence>
<accession>A0A327WZ76</accession>
<sequence>MNIFIDTERLRDLNSGLGQFCLQLGQELVRQKPPSARLTFLVPKGQEGVFGTNVHYQTAAWWRKWYNPGTYDLWHCTHQDSRFWPASRQTRTVLTIHDLNFLERTDYNDAKKANRLTALQRKVDRASAITTISEYTASVARQHLTLPNVPLTVIYNGNSLNRAIAQPLAVSNPFFLFVGVIHPKKNLHTLLPLLEAFPEWQLVLAGPDTHPYAAHLREQAQHLEIADRLVMPGTVTEAVKSWLYQHCDAFLFPSLSEGFGLPVVEAMSCGKPVFLSRLTSLPEIGGTDAYYFESLEPEEMAETVFAGLNDFRANPFRATRLRQQAARFSWERAAQQYWQLYTDLL</sequence>
<dbReference type="Pfam" id="PF13439">
    <property type="entry name" value="Glyco_transf_4"/>
    <property type="match status" value="1"/>
</dbReference>
<organism evidence="4 5">
    <name type="scientific">Larkinella arboricola</name>
    <dbReference type="NCBI Taxonomy" id="643671"/>
    <lineage>
        <taxon>Bacteria</taxon>
        <taxon>Pseudomonadati</taxon>
        <taxon>Bacteroidota</taxon>
        <taxon>Cytophagia</taxon>
        <taxon>Cytophagales</taxon>
        <taxon>Spirosomataceae</taxon>
        <taxon>Larkinella</taxon>
    </lineage>
</organism>
<dbReference type="GO" id="GO:0016757">
    <property type="term" value="F:glycosyltransferase activity"/>
    <property type="evidence" value="ECO:0007669"/>
    <property type="project" value="InterPro"/>
</dbReference>
<dbReference type="RefSeq" id="WP_111628439.1">
    <property type="nucleotide sequence ID" value="NZ_QLMC01000003.1"/>
</dbReference>
<keyword evidence="1 4" id="KW-0808">Transferase</keyword>
<dbReference type="InterPro" id="IPR001296">
    <property type="entry name" value="Glyco_trans_1"/>
</dbReference>
<reference evidence="4 5" key="1">
    <citation type="submission" date="2018-06" db="EMBL/GenBank/DDBJ databases">
        <title>Genomic Encyclopedia of Archaeal and Bacterial Type Strains, Phase II (KMG-II): from individual species to whole genera.</title>
        <authorList>
            <person name="Goeker M."/>
        </authorList>
    </citation>
    <scope>NUCLEOTIDE SEQUENCE [LARGE SCALE GENOMIC DNA]</scope>
    <source>
        <strain evidence="4 5">DSM 21851</strain>
    </source>
</reference>
<dbReference type="OrthoDB" id="9801609at2"/>
<dbReference type="AlphaFoldDB" id="A0A327WZ76"/>
<evidence type="ECO:0000259" key="2">
    <source>
        <dbReference type="Pfam" id="PF00534"/>
    </source>
</evidence>
<keyword evidence="5" id="KW-1185">Reference proteome</keyword>